<proteinExistence type="predicted"/>
<name>E8RPP2_ASTEC</name>
<dbReference type="Proteomes" id="UP000001492">
    <property type="component" value="Chromosome 1"/>
</dbReference>
<reference evidence="2" key="1">
    <citation type="submission" date="2010-12" db="EMBL/GenBank/DDBJ databases">
        <title>Complete sequence of chromosome 1 of Asticcacaulis excentricus CB 48.</title>
        <authorList>
            <consortium name="US DOE Joint Genome Institute"/>
            <person name="Lucas S."/>
            <person name="Copeland A."/>
            <person name="Lapidus A."/>
            <person name="Cheng J.-F."/>
            <person name="Bruce D."/>
            <person name="Goodwin L."/>
            <person name="Pitluck S."/>
            <person name="Teshima H."/>
            <person name="Davenport K."/>
            <person name="Detter J.C."/>
            <person name="Han C."/>
            <person name="Tapia R."/>
            <person name="Land M."/>
            <person name="Hauser L."/>
            <person name="Jeffries C."/>
            <person name="Kyrpides N."/>
            <person name="Ivanova N."/>
            <person name="Ovchinnikova G."/>
            <person name="Brun Y.V."/>
            <person name="Woyke T."/>
        </authorList>
    </citation>
    <scope>NUCLEOTIDE SEQUENCE [LARGE SCALE GENOMIC DNA]</scope>
    <source>
        <strain evidence="2">ATCC 15261 / DSM 4724 / KCTC 12464 / NCIMB 9791 / VKM B-1370 / CB 48</strain>
    </source>
</reference>
<dbReference type="HOGENOM" id="CLU_2178384_0_0_5"/>
<dbReference type="STRING" id="573065.Astex_0321"/>
<sequence length="109" mass="12401">MSRDHQFHEPTTYEAGQWRELAQLARACATGERKSWRELQRAAIGVGRCRVFGINDRGNVCNLLIQCALDAAQSVAPSRYFDELHRLADEVLKRCEAWAEVRQAQVSRG</sequence>
<dbReference type="AlphaFoldDB" id="E8RPP2"/>
<dbReference type="EMBL" id="CP002395">
    <property type="protein sequence ID" value="ADU12019.1"/>
    <property type="molecule type" value="Genomic_DNA"/>
</dbReference>
<accession>E8RPP2</accession>
<dbReference type="KEGG" id="aex:Astex_0321"/>
<evidence type="ECO:0000313" key="2">
    <source>
        <dbReference type="Proteomes" id="UP000001492"/>
    </source>
</evidence>
<protein>
    <submittedName>
        <fullName evidence="1">Uncharacterized protein</fullName>
    </submittedName>
</protein>
<evidence type="ECO:0000313" key="1">
    <source>
        <dbReference type="EMBL" id="ADU12019.1"/>
    </source>
</evidence>
<organism evidence="1 2">
    <name type="scientific">Asticcacaulis excentricus (strain ATCC 15261 / DSM 4724 / KCTC 12464 / NCIMB 9791 / VKM B-1370 / CB 48)</name>
    <dbReference type="NCBI Taxonomy" id="573065"/>
    <lineage>
        <taxon>Bacteria</taxon>
        <taxon>Pseudomonadati</taxon>
        <taxon>Pseudomonadota</taxon>
        <taxon>Alphaproteobacteria</taxon>
        <taxon>Caulobacterales</taxon>
        <taxon>Caulobacteraceae</taxon>
        <taxon>Asticcacaulis</taxon>
    </lineage>
</organism>
<dbReference type="RefSeq" id="WP_013477853.1">
    <property type="nucleotide sequence ID" value="NC_014816.1"/>
</dbReference>
<keyword evidence="2" id="KW-1185">Reference proteome</keyword>
<gene>
    <name evidence="1" type="ordered locus">Astex_0321</name>
</gene>